<organism evidence="2">
    <name type="scientific">Oppiella nova</name>
    <dbReference type="NCBI Taxonomy" id="334625"/>
    <lineage>
        <taxon>Eukaryota</taxon>
        <taxon>Metazoa</taxon>
        <taxon>Ecdysozoa</taxon>
        <taxon>Arthropoda</taxon>
        <taxon>Chelicerata</taxon>
        <taxon>Arachnida</taxon>
        <taxon>Acari</taxon>
        <taxon>Acariformes</taxon>
        <taxon>Sarcoptiformes</taxon>
        <taxon>Oribatida</taxon>
        <taxon>Brachypylina</taxon>
        <taxon>Oppioidea</taxon>
        <taxon>Oppiidae</taxon>
        <taxon>Oppiella</taxon>
    </lineage>
</organism>
<proteinExistence type="predicted"/>
<keyword evidence="3" id="KW-1185">Reference proteome</keyword>
<dbReference type="OrthoDB" id="6512327at2759"/>
<feature type="chain" id="PRO_5036211264" evidence="1">
    <location>
        <begin position="18"/>
        <end position="432"/>
    </location>
</feature>
<feature type="non-terminal residue" evidence="2">
    <location>
        <position position="1"/>
    </location>
</feature>
<sequence length="432" mass="48579">MMIKSIVLVSLVCFVTCDEFSDFDKFDQASILAEQAKLINVTIAKLQALSQETFGSVKILKMIHDNIAEMDTNMMNYATKLRDEGVPVVPDILEDIHYSVYDYGFHKALAAIALISNKTDQPLATGKFAATSVVINWRCNLDTKRRAVQPTVCKDEAGGWADWKTQTDQVQATLIKLIPTLHELGSEYWATRHQEMLDFIQNNLPDVNSKVQGVSDSDTRAKILCILVEQLNLLNNVASSRPPAEQAKLINVTIAKLQALSKKTFGSLDILNIIRTNIKQMDTNMMNWCKKLRDEEDLPVVYDICKKIHYAVYDYGFTKALAEIPFISNKTDQPLATGKFAVTSEVINWRCNLDTKRRAVQPTVCKDEAGGWADWKTQTDQVQATLVDLIPKLHALGSEYWATQHQRMLDFIKNNLPEIDSAVNSVSDSATR</sequence>
<keyword evidence="1" id="KW-0732">Signal</keyword>
<feature type="signal peptide" evidence="1">
    <location>
        <begin position="1"/>
        <end position="17"/>
    </location>
</feature>
<evidence type="ECO:0000256" key="1">
    <source>
        <dbReference type="SAM" id="SignalP"/>
    </source>
</evidence>
<accession>A0A7R9LIX1</accession>
<protein>
    <submittedName>
        <fullName evidence="2">Uncharacterized protein</fullName>
    </submittedName>
</protein>
<dbReference type="AlphaFoldDB" id="A0A7R9LIX1"/>
<dbReference type="EMBL" id="OC915957">
    <property type="protein sequence ID" value="CAD7642578.1"/>
    <property type="molecule type" value="Genomic_DNA"/>
</dbReference>
<dbReference type="EMBL" id="CAJPVJ010001132">
    <property type="protein sequence ID" value="CAG2164107.1"/>
    <property type="molecule type" value="Genomic_DNA"/>
</dbReference>
<dbReference type="Proteomes" id="UP000728032">
    <property type="component" value="Unassembled WGS sequence"/>
</dbReference>
<gene>
    <name evidence="2" type="ORF">ONB1V03_LOCUS3667</name>
</gene>
<evidence type="ECO:0000313" key="3">
    <source>
        <dbReference type="Proteomes" id="UP000728032"/>
    </source>
</evidence>
<name>A0A7R9LIX1_9ACAR</name>
<reference evidence="2" key="1">
    <citation type="submission" date="2020-11" db="EMBL/GenBank/DDBJ databases">
        <authorList>
            <person name="Tran Van P."/>
        </authorList>
    </citation>
    <scope>NUCLEOTIDE SEQUENCE</scope>
</reference>
<evidence type="ECO:0000313" key="2">
    <source>
        <dbReference type="EMBL" id="CAD7642578.1"/>
    </source>
</evidence>